<accession>A0ACA9NQF9</accession>
<sequence>GKPHVVIPILVPELESEKEAPVLKLDLGNELLEVNDLDSCKTLFYDLEQYDPNAVRPPTLK</sequence>
<comment type="caution">
    <text evidence="1">The sequence shown here is derived from an EMBL/GenBank/DDBJ whole genome shotgun (WGS) entry which is preliminary data.</text>
</comment>
<dbReference type="EMBL" id="CAJVPM010027368">
    <property type="protein sequence ID" value="CAG8665868.1"/>
    <property type="molecule type" value="Genomic_DNA"/>
</dbReference>
<name>A0ACA9NQF9_9GLOM</name>
<evidence type="ECO:0000313" key="1">
    <source>
        <dbReference type="EMBL" id="CAG8665868.1"/>
    </source>
</evidence>
<dbReference type="Proteomes" id="UP000789860">
    <property type="component" value="Unassembled WGS sequence"/>
</dbReference>
<proteinExistence type="predicted"/>
<feature type="non-terminal residue" evidence="1">
    <location>
        <position position="1"/>
    </location>
</feature>
<protein>
    <submittedName>
        <fullName evidence="1">6243_t:CDS:1</fullName>
    </submittedName>
</protein>
<gene>
    <name evidence="1" type="ORF">SCALOS_LOCUS9198</name>
</gene>
<feature type="non-terminal residue" evidence="1">
    <location>
        <position position="61"/>
    </location>
</feature>
<keyword evidence="2" id="KW-1185">Reference proteome</keyword>
<organism evidence="1 2">
    <name type="scientific">Scutellospora calospora</name>
    <dbReference type="NCBI Taxonomy" id="85575"/>
    <lineage>
        <taxon>Eukaryota</taxon>
        <taxon>Fungi</taxon>
        <taxon>Fungi incertae sedis</taxon>
        <taxon>Mucoromycota</taxon>
        <taxon>Glomeromycotina</taxon>
        <taxon>Glomeromycetes</taxon>
        <taxon>Diversisporales</taxon>
        <taxon>Gigasporaceae</taxon>
        <taxon>Scutellospora</taxon>
    </lineage>
</organism>
<reference evidence="1" key="1">
    <citation type="submission" date="2021-06" db="EMBL/GenBank/DDBJ databases">
        <authorList>
            <person name="Kallberg Y."/>
            <person name="Tangrot J."/>
            <person name="Rosling A."/>
        </authorList>
    </citation>
    <scope>NUCLEOTIDE SEQUENCE</scope>
    <source>
        <strain evidence="1">AU212A</strain>
    </source>
</reference>
<evidence type="ECO:0000313" key="2">
    <source>
        <dbReference type="Proteomes" id="UP000789860"/>
    </source>
</evidence>